<gene>
    <name evidence="2" type="ORF">LCGC14_1975940</name>
</gene>
<accession>A0A0F9FAE7</accession>
<name>A0A0F9FAE7_9ZZZZ</name>
<keyword evidence="1" id="KW-0472">Membrane</keyword>
<reference evidence="2" key="1">
    <citation type="journal article" date="2015" name="Nature">
        <title>Complex archaea that bridge the gap between prokaryotes and eukaryotes.</title>
        <authorList>
            <person name="Spang A."/>
            <person name="Saw J.H."/>
            <person name="Jorgensen S.L."/>
            <person name="Zaremba-Niedzwiedzka K."/>
            <person name="Martijn J."/>
            <person name="Lind A.E."/>
            <person name="van Eijk R."/>
            <person name="Schleper C."/>
            <person name="Guy L."/>
            <person name="Ettema T.J."/>
        </authorList>
    </citation>
    <scope>NUCLEOTIDE SEQUENCE</scope>
</reference>
<comment type="caution">
    <text evidence="2">The sequence shown here is derived from an EMBL/GenBank/DDBJ whole genome shotgun (WGS) entry which is preliminary data.</text>
</comment>
<feature type="transmembrane region" description="Helical" evidence="1">
    <location>
        <begin position="20"/>
        <end position="40"/>
    </location>
</feature>
<keyword evidence="1" id="KW-0812">Transmembrane</keyword>
<protein>
    <submittedName>
        <fullName evidence="2">Uncharacterized protein</fullName>
    </submittedName>
</protein>
<sequence length="96" mass="10415">MKKLFCSQPKLLICIELKLAEILGVCGFAGIAYGLGWFITNIIGFSPKDSNVALLIVKGFCVGGGGLALIYLTGFGIYCAIKANWQWADRIKRGKK</sequence>
<dbReference type="EMBL" id="LAZR01022013">
    <property type="protein sequence ID" value="KKL83324.1"/>
    <property type="molecule type" value="Genomic_DNA"/>
</dbReference>
<dbReference type="AlphaFoldDB" id="A0A0F9FAE7"/>
<evidence type="ECO:0000256" key="1">
    <source>
        <dbReference type="SAM" id="Phobius"/>
    </source>
</evidence>
<proteinExistence type="predicted"/>
<keyword evidence="1" id="KW-1133">Transmembrane helix</keyword>
<evidence type="ECO:0000313" key="2">
    <source>
        <dbReference type="EMBL" id="KKL83324.1"/>
    </source>
</evidence>
<feature type="transmembrane region" description="Helical" evidence="1">
    <location>
        <begin position="52"/>
        <end position="81"/>
    </location>
</feature>
<organism evidence="2">
    <name type="scientific">marine sediment metagenome</name>
    <dbReference type="NCBI Taxonomy" id="412755"/>
    <lineage>
        <taxon>unclassified sequences</taxon>
        <taxon>metagenomes</taxon>
        <taxon>ecological metagenomes</taxon>
    </lineage>
</organism>